<sequence length="235" mass="27055">MAASDWKSKCKLEWSLGDDIPMPDTVDWKTIYEKKPFGRNLLKNPTPFGLTHSIAPPEHELAGMFGAEPPRFEPEGDFNSWRISTEVLPYDSSEIPPGAVICHMPQFSWFSLEQTVDLKGEGFWEELLDNFQPDISVQDWYEETQLHKFIYQLHVRLLGVSGETVIQEHTICPEEDTSSFSHMWKKVSHVFSNYGPGVRHIHILHKLKNMNMIDFHATRVTDSTVMVKATRSTLH</sequence>
<organism evidence="2 3">
    <name type="scientific">Conger conger</name>
    <name type="common">Conger eel</name>
    <name type="synonym">Muraena conger</name>
    <dbReference type="NCBI Taxonomy" id="82655"/>
    <lineage>
        <taxon>Eukaryota</taxon>
        <taxon>Metazoa</taxon>
        <taxon>Chordata</taxon>
        <taxon>Craniata</taxon>
        <taxon>Vertebrata</taxon>
        <taxon>Euteleostomi</taxon>
        <taxon>Actinopterygii</taxon>
        <taxon>Neopterygii</taxon>
        <taxon>Teleostei</taxon>
        <taxon>Anguilliformes</taxon>
        <taxon>Congridae</taxon>
        <taxon>Conger</taxon>
    </lineage>
</organism>
<name>A0A9Q1DNT0_CONCO</name>
<dbReference type="PROSITE" id="PS51114">
    <property type="entry name" value="FBA"/>
    <property type="match status" value="1"/>
</dbReference>
<proteinExistence type="predicted"/>
<dbReference type="PANTHER" id="PTHR12125:SF1">
    <property type="entry name" value="F-BOX ONLY PROTEIN 50"/>
    <property type="match status" value="1"/>
</dbReference>
<dbReference type="OrthoDB" id="1107553at2759"/>
<dbReference type="SMART" id="SM01198">
    <property type="entry name" value="FBA"/>
    <property type="match status" value="1"/>
</dbReference>
<protein>
    <recommendedName>
        <fullName evidence="1">FBA domain-containing protein</fullName>
    </recommendedName>
</protein>
<dbReference type="AlphaFoldDB" id="A0A9Q1DNT0"/>
<dbReference type="Proteomes" id="UP001152803">
    <property type="component" value="Unassembled WGS sequence"/>
</dbReference>
<dbReference type="SUPFAM" id="SSF49785">
    <property type="entry name" value="Galactose-binding domain-like"/>
    <property type="match status" value="1"/>
</dbReference>
<dbReference type="PANTHER" id="PTHR12125">
    <property type="entry name" value="F-BOX ONLY PROTEIN 6-LIKE PROTEIN"/>
    <property type="match status" value="1"/>
</dbReference>
<gene>
    <name evidence="2" type="ORF">COCON_G00076300</name>
</gene>
<evidence type="ECO:0000313" key="2">
    <source>
        <dbReference type="EMBL" id="KAJ8275878.1"/>
    </source>
</evidence>
<evidence type="ECO:0000313" key="3">
    <source>
        <dbReference type="Proteomes" id="UP001152803"/>
    </source>
</evidence>
<dbReference type="FunFam" id="2.60.120.260:FF:000012">
    <property type="entry name" value="F-box only protein 2"/>
    <property type="match status" value="1"/>
</dbReference>
<evidence type="ECO:0000259" key="1">
    <source>
        <dbReference type="PROSITE" id="PS51114"/>
    </source>
</evidence>
<dbReference type="InterPro" id="IPR007397">
    <property type="entry name" value="F-box-assoc_dom"/>
</dbReference>
<dbReference type="GO" id="GO:0061630">
    <property type="term" value="F:ubiquitin protein ligase activity"/>
    <property type="evidence" value="ECO:0007669"/>
    <property type="project" value="TreeGrafter"/>
</dbReference>
<dbReference type="GO" id="GO:0031146">
    <property type="term" value="P:SCF-dependent proteasomal ubiquitin-dependent protein catabolic process"/>
    <property type="evidence" value="ECO:0007669"/>
    <property type="project" value="TreeGrafter"/>
</dbReference>
<dbReference type="GO" id="GO:0006516">
    <property type="term" value="P:glycoprotein catabolic process"/>
    <property type="evidence" value="ECO:0007669"/>
    <property type="project" value="TreeGrafter"/>
</dbReference>
<dbReference type="InterPro" id="IPR008979">
    <property type="entry name" value="Galactose-bd-like_sf"/>
</dbReference>
<dbReference type="InterPro" id="IPR039752">
    <property type="entry name" value="F-box_only"/>
</dbReference>
<dbReference type="Gene3D" id="2.60.120.260">
    <property type="entry name" value="Galactose-binding domain-like"/>
    <property type="match status" value="1"/>
</dbReference>
<keyword evidence="3" id="KW-1185">Reference proteome</keyword>
<dbReference type="GO" id="GO:0019005">
    <property type="term" value="C:SCF ubiquitin ligase complex"/>
    <property type="evidence" value="ECO:0007669"/>
    <property type="project" value="TreeGrafter"/>
</dbReference>
<dbReference type="GO" id="GO:0036503">
    <property type="term" value="P:ERAD pathway"/>
    <property type="evidence" value="ECO:0007669"/>
    <property type="project" value="TreeGrafter"/>
</dbReference>
<dbReference type="Pfam" id="PF04300">
    <property type="entry name" value="FBA"/>
    <property type="match status" value="1"/>
</dbReference>
<feature type="domain" description="FBA" evidence="1">
    <location>
        <begin position="31"/>
        <end position="229"/>
    </location>
</feature>
<accession>A0A9Q1DNT0</accession>
<dbReference type="GO" id="GO:0005737">
    <property type="term" value="C:cytoplasm"/>
    <property type="evidence" value="ECO:0007669"/>
    <property type="project" value="TreeGrafter"/>
</dbReference>
<comment type="caution">
    <text evidence="2">The sequence shown here is derived from an EMBL/GenBank/DDBJ whole genome shotgun (WGS) entry which is preliminary data.</text>
</comment>
<dbReference type="EMBL" id="JAFJMO010000005">
    <property type="protein sequence ID" value="KAJ8275878.1"/>
    <property type="molecule type" value="Genomic_DNA"/>
</dbReference>
<reference evidence="2" key="1">
    <citation type="journal article" date="2023" name="Science">
        <title>Genome structures resolve the early diversification of teleost fishes.</title>
        <authorList>
            <person name="Parey E."/>
            <person name="Louis A."/>
            <person name="Montfort J."/>
            <person name="Bouchez O."/>
            <person name="Roques C."/>
            <person name="Iampietro C."/>
            <person name="Lluch J."/>
            <person name="Castinel A."/>
            <person name="Donnadieu C."/>
            <person name="Desvignes T."/>
            <person name="Floi Bucao C."/>
            <person name="Jouanno E."/>
            <person name="Wen M."/>
            <person name="Mejri S."/>
            <person name="Dirks R."/>
            <person name="Jansen H."/>
            <person name="Henkel C."/>
            <person name="Chen W.J."/>
            <person name="Zahm M."/>
            <person name="Cabau C."/>
            <person name="Klopp C."/>
            <person name="Thompson A.W."/>
            <person name="Robinson-Rechavi M."/>
            <person name="Braasch I."/>
            <person name="Lecointre G."/>
            <person name="Bobe J."/>
            <person name="Postlethwait J.H."/>
            <person name="Berthelot C."/>
            <person name="Roest Crollius H."/>
            <person name="Guiguen Y."/>
        </authorList>
    </citation>
    <scope>NUCLEOTIDE SEQUENCE</scope>
    <source>
        <strain evidence="2">Concon-B</strain>
    </source>
</reference>